<dbReference type="RefSeq" id="WP_196262773.1">
    <property type="nucleotide sequence ID" value="NZ_JADQDN010000002.1"/>
</dbReference>
<gene>
    <name evidence="1" type="ORF">I2H36_04995</name>
</gene>
<evidence type="ECO:0000313" key="2">
    <source>
        <dbReference type="Proteomes" id="UP000611708"/>
    </source>
</evidence>
<evidence type="ECO:0000313" key="1">
    <source>
        <dbReference type="EMBL" id="MBF9195382.1"/>
    </source>
</evidence>
<dbReference type="Proteomes" id="UP000611708">
    <property type="component" value="Unassembled WGS sequence"/>
</dbReference>
<keyword evidence="2" id="KW-1185">Reference proteome</keyword>
<organism evidence="1 2">
    <name type="scientific">Microvirga terrestris</name>
    <dbReference type="NCBI Taxonomy" id="2791024"/>
    <lineage>
        <taxon>Bacteria</taxon>
        <taxon>Pseudomonadati</taxon>
        <taxon>Pseudomonadota</taxon>
        <taxon>Alphaproteobacteria</taxon>
        <taxon>Hyphomicrobiales</taxon>
        <taxon>Methylobacteriaceae</taxon>
        <taxon>Microvirga</taxon>
    </lineage>
</organism>
<comment type="caution">
    <text evidence="1">The sequence shown here is derived from an EMBL/GenBank/DDBJ whole genome shotgun (WGS) entry which is preliminary data.</text>
</comment>
<reference evidence="1 2" key="1">
    <citation type="submission" date="2020-11" db="EMBL/GenBank/DDBJ databases">
        <authorList>
            <person name="Kim M.K."/>
        </authorList>
    </citation>
    <scope>NUCLEOTIDE SEQUENCE [LARGE SCALE GENOMIC DNA]</scope>
    <source>
        <strain evidence="1 2">BT290</strain>
    </source>
</reference>
<proteinExistence type="predicted"/>
<name>A0ABS0HPH2_9HYPH</name>
<protein>
    <submittedName>
        <fullName evidence="1">Uncharacterized protein</fullName>
    </submittedName>
</protein>
<dbReference type="EMBL" id="JADQDN010000002">
    <property type="protein sequence ID" value="MBF9195382.1"/>
    <property type="molecule type" value="Genomic_DNA"/>
</dbReference>
<accession>A0ABS0HPH2</accession>
<sequence length="140" mass="15481">MRLLFIVFALLIPSFAAATLALYTGYYRDRQEIQKHLLETGRALSLVLDRQFGQAEALLWALAASPVLQTNDHAAFDALARRATRLPDAWIVVEELGRQVVNTRLPPGAALPELPVQNHWKGIAPGQVRVSNLFTGLLAK</sequence>